<dbReference type="SUPFAM" id="SSF50129">
    <property type="entry name" value="GroES-like"/>
    <property type="match status" value="1"/>
</dbReference>
<dbReference type="CDD" id="cd05280">
    <property type="entry name" value="MDR_yhdh_yhfp"/>
    <property type="match status" value="1"/>
</dbReference>
<organism evidence="2 3">
    <name type="scientific">Rhodohalobacter barkolensis</name>
    <dbReference type="NCBI Taxonomy" id="2053187"/>
    <lineage>
        <taxon>Bacteria</taxon>
        <taxon>Pseudomonadati</taxon>
        <taxon>Balneolota</taxon>
        <taxon>Balneolia</taxon>
        <taxon>Balneolales</taxon>
        <taxon>Balneolaceae</taxon>
        <taxon>Rhodohalobacter</taxon>
    </lineage>
</organism>
<dbReference type="AlphaFoldDB" id="A0A2N0VEF0"/>
<protein>
    <submittedName>
        <fullName evidence="2">Oxidoreductase</fullName>
    </submittedName>
</protein>
<proteinExistence type="predicted"/>
<accession>A0A2N0VEF0</accession>
<dbReference type="PANTHER" id="PTHR43677">
    <property type="entry name" value="SHORT-CHAIN DEHYDROGENASE/REDUCTASE"/>
    <property type="match status" value="1"/>
</dbReference>
<dbReference type="InterPro" id="IPR020843">
    <property type="entry name" value="ER"/>
</dbReference>
<dbReference type="InterPro" id="IPR051397">
    <property type="entry name" value="Zn-ADH-like_protein"/>
</dbReference>
<dbReference type="Pfam" id="PF00107">
    <property type="entry name" value="ADH_zinc_N"/>
    <property type="match status" value="1"/>
</dbReference>
<evidence type="ECO:0000259" key="1">
    <source>
        <dbReference type="SMART" id="SM00829"/>
    </source>
</evidence>
<dbReference type="Proteomes" id="UP000233398">
    <property type="component" value="Unassembled WGS sequence"/>
</dbReference>
<dbReference type="InterPro" id="IPR013149">
    <property type="entry name" value="ADH-like_C"/>
</dbReference>
<evidence type="ECO:0000313" key="3">
    <source>
        <dbReference type="Proteomes" id="UP000233398"/>
    </source>
</evidence>
<dbReference type="OrthoDB" id="9805663at2"/>
<gene>
    <name evidence="2" type="ORF">CWD77_13870</name>
</gene>
<dbReference type="EMBL" id="PISP01000006">
    <property type="protein sequence ID" value="PKD42498.1"/>
    <property type="molecule type" value="Genomic_DNA"/>
</dbReference>
<reference evidence="2 3" key="1">
    <citation type="submission" date="2017-11" db="EMBL/GenBank/DDBJ databases">
        <title>Rhodohalobacter 15182 sp. nov., isolated from a salt lake.</title>
        <authorList>
            <person name="Han S."/>
        </authorList>
    </citation>
    <scope>NUCLEOTIDE SEQUENCE [LARGE SCALE GENOMIC DNA]</scope>
    <source>
        <strain evidence="2 3">15182</strain>
    </source>
</reference>
<dbReference type="RefSeq" id="WP_101074183.1">
    <property type="nucleotide sequence ID" value="NZ_PISP01000006.1"/>
</dbReference>
<dbReference type="InterPro" id="IPR036291">
    <property type="entry name" value="NAD(P)-bd_dom_sf"/>
</dbReference>
<dbReference type="SMART" id="SM00829">
    <property type="entry name" value="PKS_ER"/>
    <property type="match status" value="1"/>
</dbReference>
<dbReference type="InterPro" id="IPR014188">
    <property type="entry name" value="Acrylyl-CoA_reductase_AcuI"/>
</dbReference>
<keyword evidence="3" id="KW-1185">Reference proteome</keyword>
<feature type="domain" description="Enoyl reductase (ER)" evidence="1">
    <location>
        <begin position="19"/>
        <end position="331"/>
    </location>
</feature>
<sequence length="335" mass="35926">MTSDKDNTYSALVAEESDGTFIQKIQQRALSDLPDNDVLIKVHYSSLNYKDALSASGNKSVTKNYPFTPGVDASGVVEESRDDRFTKGDEVIVTSYDLGMNTPGGFGQFISVPGDWIVPLPSGLSLKESMMIGTSGLTAAIGVEKIVKQAVGTADGELVVTGATGAVGSFAVGLLSQLGFRVTAATGKMDQKDFLKKLGAEKIIHRNDITDVASKPLLASRWIAALDTVGGDMLDAVIRQTAHNGVVTCCGNVLGHELHTNVFPFILRGISLMGIDSGIALMSDRLRVWNLLAKQWKPEFMEGIYREISLLQLPAEIQKILNGQQVGKILVSLPD</sequence>
<evidence type="ECO:0000313" key="2">
    <source>
        <dbReference type="EMBL" id="PKD42498.1"/>
    </source>
</evidence>
<dbReference type="InterPro" id="IPR011032">
    <property type="entry name" value="GroES-like_sf"/>
</dbReference>
<name>A0A2N0VEF0_9BACT</name>
<dbReference type="Gene3D" id="3.40.50.720">
    <property type="entry name" value="NAD(P)-binding Rossmann-like Domain"/>
    <property type="match status" value="1"/>
</dbReference>
<dbReference type="Pfam" id="PF08240">
    <property type="entry name" value="ADH_N"/>
    <property type="match status" value="1"/>
</dbReference>
<dbReference type="Gene3D" id="3.90.180.10">
    <property type="entry name" value="Medium-chain alcohol dehydrogenases, catalytic domain"/>
    <property type="match status" value="1"/>
</dbReference>
<dbReference type="PANTHER" id="PTHR43677:SF1">
    <property type="entry name" value="ACRYLYL-COA REDUCTASE ACUI-RELATED"/>
    <property type="match status" value="1"/>
</dbReference>
<dbReference type="GO" id="GO:0043957">
    <property type="term" value="F:acryloyl-CoA reductase (NADPH) activity"/>
    <property type="evidence" value="ECO:0007669"/>
    <property type="project" value="TreeGrafter"/>
</dbReference>
<dbReference type="InterPro" id="IPR013154">
    <property type="entry name" value="ADH-like_N"/>
</dbReference>
<comment type="caution">
    <text evidence="2">The sequence shown here is derived from an EMBL/GenBank/DDBJ whole genome shotgun (WGS) entry which is preliminary data.</text>
</comment>
<dbReference type="NCBIfam" id="TIGR02823">
    <property type="entry name" value="oxido_YhdH"/>
    <property type="match status" value="1"/>
</dbReference>
<dbReference type="SUPFAM" id="SSF51735">
    <property type="entry name" value="NAD(P)-binding Rossmann-fold domains"/>
    <property type="match status" value="1"/>
</dbReference>